<dbReference type="InterPro" id="IPR004089">
    <property type="entry name" value="MCPsignal_dom"/>
</dbReference>
<keyword evidence="5" id="KW-1185">Reference proteome</keyword>
<dbReference type="AlphaFoldDB" id="A0A2T0SIU1"/>
<accession>A0A2T0SIU1</accession>
<dbReference type="PANTHER" id="PTHR32089:SF112">
    <property type="entry name" value="LYSOZYME-LIKE PROTEIN-RELATED"/>
    <property type="match status" value="1"/>
</dbReference>
<comment type="caution">
    <text evidence="4">The sequence shown here is derived from an EMBL/GenBank/DDBJ whole genome shotgun (WGS) entry which is preliminary data.</text>
</comment>
<dbReference type="PROSITE" id="PS50111">
    <property type="entry name" value="CHEMOTAXIS_TRANSDUC_2"/>
    <property type="match status" value="1"/>
</dbReference>
<dbReference type="SUPFAM" id="SSF58104">
    <property type="entry name" value="Methyl-accepting chemotaxis protein (MCP) signaling domain"/>
    <property type="match status" value="1"/>
</dbReference>
<dbReference type="OrthoDB" id="5179380at2"/>
<keyword evidence="1 2" id="KW-0807">Transducer</keyword>
<organism evidence="4 5">
    <name type="scientific">Pseudosporangium ferrugineum</name>
    <dbReference type="NCBI Taxonomy" id="439699"/>
    <lineage>
        <taxon>Bacteria</taxon>
        <taxon>Bacillati</taxon>
        <taxon>Actinomycetota</taxon>
        <taxon>Actinomycetes</taxon>
        <taxon>Micromonosporales</taxon>
        <taxon>Micromonosporaceae</taxon>
        <taxon>Pseudosporangium</taxon>
    </lineage>
</organism>
<evidence type="ECO:0000313" key="4">
    <source>
        <dbReference type="EMBL" id="PRY33331.1"/>
    </source>
</evidence>
<proteinExistence type="predicted"/>
<dbReference type="Gene3D" id="1.10.287.950">
    <property type="entry name" value="Methyl-accepting chemotaxis protein"/>
    <property type="match status" value="1"/>
</dbReference>
<dbReference type="GO" id="GO:0016020">
    <property type="term" value="C:membrane"/>
    <property type="evidence" value="ECO:0007669"/>
    <property type="project" value="InterPro"/>
</dbReference>
<dbReference type="EMBL" id="PVZG01000001">
    <property type="protein sequence ID" value="PRY33331.1"/>
    <property type="molecule type" value="Genomic_DNA"/>
</dbReference>
<dbReference type="PANTHER" id="PTHR32089">
    <property type="entry name" value="METHYL-ACCEPTING CHEMOTAXIS PROTEIN MCPB"/>
    <property type="match status" value="1"/>
</dbReference>
<reference evidence="4 5" key="1">
    <citation type="submission" date="2018-03" db="EMBL/GenBank/DDBJ databases">
        <title>Genomic Encyclopedia of Archaeal and Bacterial Type Strains, Phase II (KMG-II): from individual species to whole genera.</title>
        <authorList>
            <person name="Goeker M."/>
        </authorList>
    </citation>
    <scope>NUCLEOTIDE SEQUENCE [LARGE SCALE GENOMIC DNA]</scope>
    <source>
        <strain evidence="4 5">DSM 45348</strain>
    </source>
</reference>
<evidence type="ECO:0000313" key="5">
    <source>
        <dbReference type="Proteomes" id="UP000239209"/>
    </source>
</evidence>
<protein>
    <submittedName>
        <fullName evidence="4">Methyl-accepting chemotaxis protein (MCP) signaling protein</fullName>
    </submittedName>
</protein>
<dbReference type="Pfam" id="PF00015">
    <property type="entry name" value="MCPsignal"/>
    <property type="match status" value="1"/>
</dbReference>
<evidence type="ECO:0000259" key="3">
    <source>
        <dbReference type="PROSITE" id="PS50111"/>
    </source>
</evidence>
<dbReference type="SMART" id="SM00283">
    <property type="entry name" value="MA"/>
    <property type="match status" value="1"/>
</dbReference>
<gene>
    <name evidence="4" type="ORF">CLV70_101493</name>
</gene>
<sequence>MNASIEEISRSATRATGIAEGGVRAAAEANDTVAALGESSAEIQTVVKLITDIAHQTNLLALNATIEAARAGERGRGFAVVADEVKQLAQQTAEATEEIAGKVEAIRLGSGAAAEAIGKISGVVAEINGTQVTIASAIEEQTATTHEMSRNVGETAIGAGEIASTIVGVAETAGHASEGARTTQATARSLAAASGELDRLVSTFRYLVSTFRY</sequence>
<dbReference type="Proteomes" id="UP000239209">
    <property type="component" value="Unassembled WGS sequence"/>
</dbReference>
<name>A0A2T0SIU1_9ACTN</name>
<evidence type="ECO:0000256" key="1">
    <source>
        <dbReference type="ARBA" id="ARBA00023224"/>
    </source>
</evidence>
<feature type="domain" description="Methyl-accepting transducer" evidence="3">
    <location>
        <begin position="1"/>
        <end position="191"/>
    </location>
</feature>
<dbReference type="GO" id="GO:0007165">
    <property type="term" value="P:signal transduction"/>
    <property type="evidence" value="ECO:0007669"/>
    <property type="project" value="UniProtKB-KW"/>
</dbReference>
<evidence type="ECO:0000256" key="2">
    <source>
        <dbReference type="PROSITE-ProRule" id="PRU00284"/>
    </source>
</evidence>